<gene>
    <name evidence="1" type="ORF">PsYK624_041050</name>
</gene>
<reference evidence="1 2" key="1">
    <citation type="submission" date="2021-08" db="EMBL/GenBank/DDBJ databases">
        <title>Draft Genome Sequence of Phanerochaete sordida strain YK-624.</title>
        <authorList>
            <person name="Mori T."/>
            <person name="Dohra H."/>
            <person name="Suzuki T."/>
            <person name="Kawagishi H."/>
            <person name="Hirai H."/>
        </authorList>
    </citation>
    <scope>NUCLEOTIDE SEQUENCE [LARGE SCALE GENOMIC DNA]</scope>
    <source>
        <strain evidence="1 2">YK-624</strain>
    </source>
</reference>
<organism evidence="1 2">
    <name type="scientific">Phanerochaete sordida</name>
    <dbReference type="NCBI Taxonomy" id="48140"/>
    <lineage>
        <taxon>Eukaryota</taxon>
        <taxon>Fungi</taxon>
        <taxon>Dikarya</taxon>
        <taxon>Basidiomycota</taxon>
        <taxon>Agaricomycotina</taxon>
        <taxon>Agaricomycetes</taxon>
        <taxon>Polyporales</taxon>
        <taxon>Phanerochaetaceae</taxon>
        <taxon>Phanerochaete</taxon>
    </lineage>
</organism>
<evidence type="ECO:0000313" key="1">
    <source>
        <dbReference type="EMBL" id="GJE88022.1"/>
    </source>
</evidence>
<sequence length="68" mass="7697">MTIHPGPCDVYWAIADGSTLVSLVQTRRSQPRHTYFECFAASLTALFGQRRCCVRSRYEDKATYHAVG</sequence>
<keyword evidence="2" id="KW-1185">Reference proteome</keyword>
<dbReference type="AlphaFoldDB" id="A0A9P3G4M6"/>
<dbReference type="EMBL" id="BPQB01000008">
    <property type="protein sequence ID" value="GJE88022.1"/>
    <property type="molecule type" value="Genomic_DNA"/>
</dbReference>
<comment type="caution">
    <text evidence="1">The sequence shown here is derived from an EMBL/GenBank/DDBJ whole genome shotgun (WGS) entry which is preliminary data.</text>
</comment>
<accession>A0A9P3G4M6</accession>
<protein>
    <submittedName>
        <fullName evidence="1">Uncharacterized protein</fullName>
    </submittedName>
</protein>
<dbReference type="Proteomes" id="UP000703269">
    <property type="component" value="Unassembled WGS sequence"/>
</dbReference>
<name>A0A9P3G4M6_9APHY</name>
<evidence type="ECO:0000313" key="2">
    <source>
        <dbReference type="Proteomes" id="UP000703269"/>
    </source>
</evidence>
<proteinExistence type="predicted"/>